<accession>A0AA35X8V1</accession>
<proteinExistence type="predicted"/>
<dbReference type="NCBIfam" id="TIGR00097">
    <property type="entry name" value="HMP-P_kinase"/>
    <property type="match status" value="1"/>
</dbReference>
<keyword evidence="2" id="KW-0547">Nucleotide-binding</keyword>
<name>A0AA35X8V1_GEOBA</name>
<evidence type="ECO:0000256" key="2">
    <source>
        <dbReference type="ARBA" id="ARBA00022741"/>
    </source>
</evidence>
<gene>
    <name evidence="6" type="ORF">GBAR_LOCUS23246</name>
</gene>
<protein>
    <submittedName>
        <fullName evidence="6">Hydroxymethylpyrimidine/phosphomethylpyrimidine kinase</fullName>
    </submittedName>
</protein>
<organism evidence="6 7">
    <name type="scientific">Geodia barretti</name>
    <name type="common">Barrett's horny sponge</name>
    <dbReference type="NCBI Taxonomy" id="519541"/>
    <lineage>
        <taxon>Eukaryota</taxon>
        <taxon>Metazoa</taxon>
        <taxon>Porifera</taxon>
        <taxon>Demospongiae</taxon>
        <taxon>Heteroscleromorpha</taxon>
        <taxon>Tetractinellida</taxon>
        <taxon>Astrophorina</taxon>
        <taxon>Geodiidae</taxon>
        <taxon>Geodia</taxon>
    </lineage>
</organism>
<dbReference type="PANTHER" id="PTHR20858">
    <property type="entry name" value="PHOSPHOMETHYLPYRIMIDINE KINASE"/>
    <property type="match status" value="1"/>
</dbReference>
<evidence type="ECO:0000256" key="3">
    <source>
        <dbReference type="ARBA" id="ARBA00022777"/>
    </source>
</evidence>
<dbReference type="SUPFAM" id="SSF53613">
    <property type="entry name" value="Ribokinase-like"/>
    <property type="match status" value="1"/>
</dbReference>
<keyword evidence="7" id="KW-1185">Reference proteome</keyword>
<dbReference type="GO" id="GO:0005829">
    <property type="term" value="C:cytosol"/>
    <property type="evidence" value="ECO:0007669"/>
    <property type="project" value="TreeGrafter"/>
</dbReference>
<dbReference type="CDD" id="cd01169">
    <property type="entry name" value="HMPP_kinase"/>
    <property type="match status" value="1"/>
</dbReference>
<dbReference type="GO" id="GO:0008972">
    <property type="term" value="F:phosphomethylpyrimidine kinase activity"/>
    <property type="evidence" value="ECO:0007669"/>
    <property type="project" value="InterPro"/>
</dbReference>
<sequence length="262" mass="27436">MTIAGSDSGGGAGIQADLKTFGAMGVFGTCAITTITAQNTIGVNSVLETPTEMIEAQIDAIVSDIGADAVKTGMLSSSEIIRCVAERLGRHSLSPTVIDPVMVASTGFRLLRDDAVDAMRTVLIPMATVVTPNSREAAVLTEREMNTVDDLKTAARMLVDEMGAKNAVVKGGHLDGPATDVLYDGSDFTLFTSERFDTPNTHGTGCTLASAIAAGLAKGLDVPSAVQQAKDYVTEAIRTSFGVGQGHGPLNHFHELWEHRSD</sequence>
<dbReference type="Proteomes" id="UP001174909">
    <property type="component" value="Unassembled WGS sequence"/>
</dbReference>
<feature type="domain" description="Pyridoxamine kinase/Phosphomethylpyrimidine kinase" evidence="5">
    <location>
        <begin position="7"/>
        <end position="251"/>
    </location>
</feature>
<evidence type="ECO:0000256" key="1">
    <source>
        <dbReference type="ARBA" id="ARBA00022679"/>
    </source>
</evidence>
<dbReference type="FunFam" id="3.40.1190.20:FF:000003">
    <property type="entry name" value="Phosphomethylpyrimidine kinase ThiD"/>
    <property type="match status" value="1"/>
</dbReference>
<dbReference type="PANTHER" id="PTHR20858:SF17">
    <property type="entry name" value="HYDROXYMETHYLPYRIMIDINE_PHOSPHOMETHYLPYRIMIDINE KINASE THI20-RELATED"/>
    <property type="match status" value="1"/>
</dbReference>
<evidence type="ECO:0000313" key="7">
    <source>
        <dbReference type="Proteomes" id="UP001174909"/>
    </source>
</evidence>
<keyword evidence="3 6" id="KW-0418">Kinase</keyword>
<dbReference type="Pfam" id="PF08543">
    <property type="entry name" value="Phos_pyr_kin"/>
    <property type="match status" value="1"/>
</dbReference>
<dbReference type="GO" id="GO:0009228">
    <property type="term" value="P:thiamine biosynthetic process"/>
    <property type="evidence" value="ECO:0007669"/>
    <property type="project" value="InterPro"/>
</dbReference>
<dbReference type="InterPro" id="IPR013749">
    <property type="entry name" value="PM/HMP-P_kinase-1"/>
</dbReference>
<dbReference type="GO" id="GO:0005524">
    <property type="term" value="F:ATP binding"/>
    <property type="evidence" value="ECO:0007669"/>
    <property type="project" value="UniProtKB-KW"/>
</dbReference>
<dbReference type="GO" id="GO:0008902">
    <property type="term" value="F:hydroxymethylpyrimidine kinase activity"/>
    <property type="evidence" value="ECO:0007669"/>
    <property type="project" value="TreeGrafter"/>
</dbReference>
<evidence type="ECO:0000256" key="4">
    <source>
        <dbReference type="ARBA" id="ARBA00022840"/>
    </source>
</evidence>
<keyword evidence="1" id="KW-0808">Transferase</keyword>
<evidence type="ECO:0000313" key="6">
    <source>
        <dbReference type="EMBL" id="CAI8041892.1"/>
    </source>
</evidence>
<dbReference type="InterPro" id="IPR029056">
    <property type="entry name" value="Ribokinase-like"/>
</dbReference>
<comment type="caution">
    <text evidence="6">The sequence shown here is derived from an EMBL/GenBank/DDBJ whole genome shotgun (WGS) entry which is preliminary data.</text>
</comment>
<keyword evidence="4" id="KW-0067">ATP-binding</keyword>
<dbReference type="Gene3D" id="3.40.1190.20">
    <property type="match status" value="1"/>
</dbReference>
<dbReference type="AlphaFoldDB" id="A0AA35X8V1"/>
<dbReference type="InterPro" id="IPR004399">
    <property type="entry name" value="HMP/HMP-P_kinase_dom"/>
</dbReference>
<reference evidence="6" key="1">
    <citation type="submission" date="2023-03" db="EMBL/GenBank/DDBJ databases">
        <authorList>
            <person name="Steffen K."/>
            <person name="Cardenas P."/>
        </authorList>
    </citation>
    <scope>NUCLEOTIDE SEQUENCE</scope>
</reference>
<evidence type="ECO:0000259" key="5">
    <source>
        <dbReference type="Pfam" id="PF08543"/>
    </source>
</evidence>
<dbReference type="EMBL" id="CASHTH010003220">
    <property type="protein sequence ID" value="CAI8041892.1"/>
    <property type="molecule type" value="Genomic_DNA"/>
</dbReference>